<proteinExistence type="inferred from homology"/>
<feature type="active site" evidence="9">
    <location>
        <position position="38"/>
    </location>
</feature>
<dbReference type="Pfam" id="PF22521">
    <property type="entry name" value="HypF_C_2"/>
    <property type="match status" value="1"/>
</dbReference>
<feature type="domain" description="Acylphosphatase-like" evidence="10">
    <location>
        <begin position="23"/>
        <end position="115"/>
    </location>
</feature>
<keyword evidence="12" id="KW-0614">Plasmid</keyword>
<dbReference type="InterPro" id="IPR055128">
    <property type="entry name" value="HypF_C_2"/>
</dbReference>
<dbReference type="Gene3D" id="3.30.110.120">
    <property type="match status" value="1"/>
</dbReference>
<evidence type="ECO:0000259" key="10">
    <source>
        <dbReference type="PROSITE" id="PS51160"/>
    </source>
</evidence>
<feature type="active site" evidence="9">
    <location>
        <position position="56"/>
    </location>
</feature>
<evidence type="ECO:0000256" key="7">
    <source>
        <dbReference type="ARBA" id="ARBA00048220"/>
    </source>
</evidence>
<dbReference type="NCBIfam" id="TIGR00143">
    <property type="entry name" value="hypF"/>
    <property type="match status" value="1"/>
</dbReference>
<keyword evidence="9" id="KW-0378">Hydrolase</keyword>
<name>A0A346PKF6_9EURY</name>
<dbReference type="Proteomes" id="UP000258613">
    <property type="component" value="Plasmid pAArc-Mg-01"/>
</dbReference>
<comment type="pathway">
    <text evidence="1">Protein modification; [NiFe] hydrogenase maturation.</text>
</comment>
<dbReference type="InterPro" id="IPR001792">
    <property type="entry name" value="Acylphosphatase-like_dom"/>
</dbReference>
<dbReference type="InterPro" id="IPR051060">
    <property type="entry name" value="Carbamoyltrans_HypF-like"/>
</dbReference>
<keyword evidence="4" id="KW-0479">Metal-binding</keyword>
<dbReference type="InterPro" id="IPR011125">
    <property type="entry name" value="Znf_HypF"/>
</dbReference>
<dbReference type="Pfam" id="PF07503">
    <property type="entry name" value="zf-HYPF"/>
    <property type="match status" value="2"/>
</dbReference>
<dbReference type="GO" id="GO:0008270">
    <property type="term" value="F:zinc ion binding"/>
    <property type="evidence" value="ECO:0007669"/>
    <property type="project" value="UniProtKB-KW"/>
</dbReference>
<sequence>MWMCLDSLLNDTPMTDHNDGRVHIELTVTGVVQAVGFRPFVYRRATAHDLVGTVRNTGDAGVKISIAGTVEDVEAFIDDVRERPPPLAVVESIDIETHEPVDDSNDRFQTFEIVSSTQGDGGSGTIPPDTGICDGCLEDVHDLNSRYYKYWATSCVDCGPRYTVIESLPYDRPTTTMESFPLCEGCNKEYTDPGDRRYHAQTIACPACGPSLSLLSDDRTELATGTDAVTAAGYRLNAGEILAIKGIGGTHLACRATDQDAVSDLRERTGRPEKPFALMAKSVEQVEQFARVGQEERPWLTDVRRPIVVLETLGGSALNRDRDWLGDVAPGLHTVGVMLPYAGLHHLLFDQLDEPLVMTSANLPGKPMALSTEVIYEELADVIDAAVVHDREIAARCDDSVVRVVDNSRRFLRRSRGWVPRPLPRQETGPAVLALGAEFDTTVALAREDEVVLSQHLGDVDGPGTEAFLEQAIAHLKELFRTDPAIIACDLHPEFVTSRLATSYASDLPGASGPTNPIQVQHHHAHAAGLLAEHDCDRAVVITIDGTGYGPDGTVWGGEVLDVTRNSFERVGGLEPFRLPGGEAAVRYPARTLASLLNDAERVDELIADQTPLSQTEATTVRKSAEAGVNAPLTSSAGRYLDAISALLEVCTERTYQGEPAIKLESTAASGTPLSLEHELEGNTGHCYRDADKYAGMTVTYALYDDRPVIETSRLVRHIDRLHTSYSTATVAATAQAALAEGLALIAIQAARERAVPWIGVTGGVAHNVAISRRIRDVVEDRNFRFLSPDQIPPGDAGISYGQTVVATAQANARGELPVLNSNRVY</sequence>
<dbReference type="GO" id="GO:0051604">
    <property type="term" value="P:protein maturation"/>
    <property type="evidence" value="ECO:0007669"/>
    <property type="project" value="TreeGrafter"/>
</dbReference>
<gene>
    <name evidence="12" type="ORF">AArcMg_4176</name>
</gene>
<dbReference type="PROSITE" id="PS51160">
    <property type="entry name" value="ACYLPHOSPHATASE_3"/>
    <property type="match status" value="1"/>
</dbReference>
<geneLocation type="plasmid" evidence="13">
    <name>paarc-mg-01</name>
</geneLocation>
<dbReference type="EMBL" id="CP027032">
    <property type="protein sequence ID" value="AXR80001.1"/>
    <property type="molecule type" value="Genomic_DNA"/>
</dbReference>
<evidence type="ECO:0000256" key="2">
    <source>
        <dbReference type="ARBA" id="ARBA00008097"/>
    </source>
</evidence>
<evidence type="ECO:0000256" key="4">
    <source>
        <dbReference type="ARBA" id="ARBA00022723"/>
    </source>
</evidence>
<keyword evidence="5" id="KW-0863">Zinc-finger</keyword>
<dbReference type="GO" id="GO:0016743">
    <property type="term" value="F:carboxyl- or carbamoyltransferase activity"/>
    <property type="evidence" value="ECO:0007669"/>
    <property type="project" value="UniProtKB-UniRule"/>
</dbReference>
<dbReference type="SUPFAM" id="SSF54975">
    <property type="entry name" value="Acylphosphatase/BLUF domain-like"/>
    <property type="match status" value="1"/>
</dbReference>
<dbReference type="PIRSF" id="PIRSF006256">
    <property type="entry name" value="CMPcnvr_hdrg_mat"/>
    <property type="match status" value="1"/>
</dbReference>
<evidence type="ECO:0000259" key="11">
    <source>
        <dbReference type="PROSITE" id="PS51163"/>
    </source>
</evidence>
<evidence type="ECO:0000256" key="6">
    <source>
        <dbReference type="ARBA" id="ARBA00022833"/>
    </source>
</evidence>
<dbReference type="Pfam" id="PF01300">
    <property type="entry name" value="Sua5_yciO_yrdC"/>
    <property type="match status" value="1"/>
</dbReference>
<dbReference type="InterPro" id="IPR041440">
    <property type="entry name" value="HypF_C"/>
</dbReference>
<dbReference type="InterPro" id="IPR004421">
    <property type="entry name" value="Carbamoyltransferase_HypF"/>
</dbReference>
<accession>A0A346PKF6</accession>
<keyword evidence="6" id="KW-0862">Zinc</keyword>
<dbReference type="KEGG" id="nag:AArcMg_4176"/>
<evidence type="ECO:0000256" key="1">
    <source>
        <dbReference type="ARBA" id="ARBA00004711"/>
    </source>
</evidence>
<dbReference type="GO" id="GO:0003725">
    <property type="term" value="F:double-stranded RNA binding"/>
    <property type="evidence" value="ECO:0007669"/>
    <property type="project" value="InterPro"/>
</dbReference>
<dbReference type="InterPro" id="IPR006070">
    <property type="entry name" value="Sua5-like_dom"/>
</dbReference>
<dbReference type="UniPathway" id="UPA00335"/>
<keyword evidence="13" id="KW-1185">Reference proteome</keyword>
<organism evidence="12 13">
    <name type="scientific">Natrarchaeobaculum sulfurireducens</name>
    <dbReference type="NCBI Taxonomy" id="2044521"/>
    <lineage>
        <taxon>Archaea</taxon>
        <taxon>Methanobacteriati</taxon>
        <taxon>Methanobacteriota</taxon>
        <taxon>Stenosarchaea group</taxon>
        <taxon>Halobacteria</taxon>
        <taxon>Halobacteriales</taxon>
        <taxon>Natrialbaceae</taxon>
        <taxon>Natrarchaeobaculum</taxon>
    </lineage>
</organism>
<evidence type="ECO:0000256" key="5">
    <source>
        <dbReference type="ARBA" id="ARBA00022771"/>
    </source>
</evidence>
<feature type="domain" description="YrdC-like" evidence="11">
    <location>
        <begin position="226"/>
        <end position="417"/>
    </location>
</feature>
<dbReference type="Gene3D" id="3.30.420.40">
    <property type="match status" value="1"/>
</dbReference>
<protein>
    <recommendedName>
        <fullName evidence="8">Carbamoyltransferase</fullName>
        <ecNumber evidence="8">6.2.-.-</ecNumber>
    </recommendedName>
</protein>
<dbReference type="GO" id="GO:0003998">
    <property type="term" value="F:acylphosphatase activity"/>
    <property type="evidence" value="ECO:0007669"/>
    <property type="project" value="UniProtKB-EC"/>
</dbReference>
<dbReference type="Pfam" id="PF00708">
    <property type="entry name" value="Acylphosphatase"/>
    <property type="match status" value="1"/>
</dbReference>
<dbReference type="AlphaFoldDB" id="A0A346PKF6"/>
<reference evidence="12 13" key="1">
    <citation type="submission" date="2018-02" db="EMBL/GenBank/DDBJ databases">
        <title>Phenotypic and genomic properties of facultatively anaerobic sulfur-reducing natronoarchaea from hypersaline soda lakes.</title>
        <authorList>
            <person name="Sorokin D.Y."/>
            <person name="Kublanov I.V."/>
            <person name="Roman P."/>
            <person name="Sinninghe Damste J.S."/>
            <person name="Golyshin P.N."/>
            <person name="Rojo D."/>
            <person name="Ciordia S."/>
            <person name="Mena M.D.C."/>
            <person name="Ferrer M."/>
            <person name="Messina E."/>
            <person name="Smedile F."/>
            <person name="La Spada G."/>
            <person name="La Cono V."/>
            <person name="Yakimov M.M."/>
        </authorList>
    </citation>
    <scope>NUCLEOTIDE SEQUENCE [LARGE SCALE GENOMIC DNA]</scope>
    <source>
        <strain evidence="12 13">AArc-Mg</strain>
        <plasmid evidence="13">paarc-mg-01</plasmid>
    </source>
</reference>
<evidence type="ECO:0000256" key="9">
    <source>
        <dbReference type="PROSITE-ProRule" id="PRU00520"/>
    </source>
</evidence>
<dbReference type="PANTHER" id="PTHR42959:SF1">
    <property type="entry name" value="CARBAMOYLTRANSFERASE HYPF"/>
    <property type="match status" value="1"/>
</dbReference>
<comment type="catalytic activity">
    <reaction evidence="7">
        <text>C-terminal L-cysteinyl-[HypE protein] + carbamoyl phosphate + ATP + H2O = C-terminal S-carboxamide-L-cysteinyl-[HypE protein] + AMP + phosphate + diphosphate + H(+)</text>
        <dbReference type="Rhea" id="RHEA:55636"/>
        <dbReference type="Rhea" id="RHEA-COMP:14247"/>
        <dbReference type="Rhea" id="RHEA-COMP:14392"/>
        <dbReference type="ChEBI" id="CHEBI:15377"/>
        <dbReference type="ChEBI" id="CHEBI:15378"/>
        <dbReference type="ChEBI" id="CHEBI:30616"/>
        <dbReference type="ChEBI" id="CHEBI:33019"/>
        <dbReference type="ChEBI" id="CHEBI:43474"/>
        <dbReference type="ChEBI" id="CHEBI:58228"/>
        <dbReference type="ChEBI" id="CHEBI:76913"/>
        <dbReference type="ChEBI" id="CHEBI:139126"/>
        <dbReference type="ChEBI" id="CHEBI:456215"/>
    </reaction>
</comment>
<evidence type="ECO:0000313" key="13">
    <source>
        <dbReference type="Proteomes" id="UP000258613"/>
    </source>
</evidence>
<dbReference type="InterPro" id="IPR036046">
    <property type="entry name" value="Acylphosphatase-like_dom_sf"/>
</dbReference>
<dbReference type="SUPFAM" id="SSF55821">
    <property type="entry name" value="YrdC/RibB"/>
    <property type="match status" value="1"/>
</dbReference>
<evidence type="ECO:0000256" key="8">
    <source>
        <dbReference type="PIRNR" id="PIRNR006256"/>
    </source>
</evidence>
<keyword evidence="3" id="KW-0436">Ligase</keyword>
<comment type="catalytic activity">
    <reaction evidence="9">
        <text>an acyl phosphate + H2O = a carboxylate + phosphate + H(+)</text>
        <dbReference type="Rhea" id="RHEA:14965"/>
        <dbReference type="ChEBI" id="CHEBI:15377"/>
        <dbReference type="ChEBI" id="CHEBI:15378"/>
        <dbReference type="ChEBI" id="CHEBI:29067"/>
        <dbReference type="ChEBI" id="CHEBI:43474"/>
        <dbReference type="ChEBI" id="CHEBI:59918"/>
        <dbReference type="EC" id="3.6.1.7"/>
    </reaction>
</comment>
<dbReference type="Pfam" id="PF17788">
    <property type="entry name" value="HypF_C"/>
    <property type="match status" value="1"/>
</dbReference>
<dbReference type="EC" id="6.2.-.-" evidence="8"/>
<evidence type="ECO:0000313" key="12">
    <source>
        <dbReference type="EMBL" id="AXR80001.1"/>
    </source>
</evidence>
<dbReference type="GO" id="GO:0016874">
    <property type="term" value="F:ligase activity"/>
    <property type="evidence" value="ECO:0007669"/>
    <property type="project" value="UniProtKB-UniRule"/>
</dbReference>
<dbReference type="PANTHER" id="PTHR42959">
    <property type="entry name" value="CARBAMOYLTRANSFERASE"/>
    <property type="match status" value="1"/>
</dbReference>
<dbReference type="InterPro" id="IPR017945">
    <property type="entry name" value="DHBP_synth_RibB-like_a/b_dom"/>
</dbReference>
<dbReference type="Gene3D" id="3.30.420.360">
    <property type="match status" value="1"/>
</dbReference>
<dbReference type="Gene3D" id="3.90.870.50">
    <property type="match status" value="1"/>
</dbReference>
<dbReference type="PROSITE" id="PS51163">
    <property type="entry name" value="YRDC"/>
    <property type="match status" value="1"/>
</dbReference>
<comment type="similarity">
    <text evidence="2 8">Belongs to the carbamoyltransferase HypF family.</text>
</comment>
<evidence type="ECO:0000256" key="3">
    <source>
        <dbReference type="ARBA" id="ARBA00022598"/>
    </source>
</evidence>